<accession>A0A1G7W4N8</accession>
<dbReference type="Proteomes" id="UP000199399">
    <property type="component" value="Unassembled WGS sequence"/>
</dbReference>
<dbReference type="InterPro" id="IPR003111">
    <property type="entry name" value="Lon_prtase_N"/>
</dbReference>
<name>A0A1G7W4N8_9RHOB</name>
<dbReference type="Gene3D" id="2.30.130.40">
    <property type="entry name" value="LON domain-like"/>
    <property type="match status" value="1"/>
</dbReference>
<dbReference type="EMBL" id="FNBP01000010">
    <property type="protein sequence ID" value="SDG66962.1"/>
    <property type="molecule type" value="Genomic_DNA"/>
</dbReference>
<dbReference type="PROSITE" id="PS51787">
    <property type="entry name" value="LON_N"/>
    <property type="match status" value="1"/>
</dbReference>
<reference evidence="3" key="1">
    <citation type="submission" date="2016-10" db="EMBL/GenBank/DDBJ databases">
        <authorList>
            <person name="Varghese N."/>
            <person name="Submissions S."/>
        </authorList>
    </citation>
    <scope>NUCLEOTIDE SEQUENCE [LARGE SCALE GENOMIC DNA]</scope>
    <source>
        <strain evidence="3">DSM 16477</strain>
    </source>
</reference>
<gene>
    <name evidence="2" type="ORF">SAMN04489759_11060</name>
</gene>
<dbReference type="OrthoDB" id="9806457at2"/>
<evidence type="ECO:0000313" key="2">
    <source>
        <dbReference type="EMBL" id="SDG66962.1"/>
    </source>
</evidence>
<sequence>MIKPAELPQTIAIFPLAGALLLPRSRLPLHIFEPRYLQMIEDALKTDTRLIGMVQPNEVPGREGTGLHSIGCAGRITQFSETEDGRYMVTLGGVSRFRVVNEIEGFSPYRRCDVNWSGFDRDLGSDEVDGSFDRPRFLDLLGRYFDTKGLSADWDTLKEADDELLINSLSMMLEFEAEDKQALLEAPSLETRRETLVTLIEFAMRGGQEEGLMQ</sequence>
<dbReference type="RefSeq" id="WP_093743620.1">
    <property type="nucleotide sequence ID" value="NZ_FNBP01000010.1"/>
</dbReference>
<dbReference type="SUPFAM" id="SSF88697">
    <property type="entry name" value="PUA domain-like"/>
    <property type="match status" value="1"/>
</dbReference>
<feature type="domain" description="Lon N-terminal" evidence="1">
    <location>
        <begin position="11"/>
        <end position="204"/>
    </location>
</feature>
<dbReference type="InterPro" id="IPR046336">
    <property type="entry name" value="Lon_prtase_N_sf"/>
</dbReference>
<dbReference type="PANTHER" id="PTHR46732:SF8">
    <property type="entry name" value="ATP-DEPENDENT PROTEASE LA (LON) DOMAIN PROTEIN"/>
    <property type="match status" value="1"/>
</dbReference>
<dbReference type="InterPro" id="IPR015947">
    <property type="entry name" value="PUA-like_sf"/>
</dbReference>
<dbReference type="STRING" id="218672.SAMN04489759_11060"/>
<protein>
    <recommendedName>
        <fullName evidence="1">Lon N-terminal domain-containing protein</fullName>
    </recommendedName>
</protein>
<evidence type="ECO:0000313" key="3">
    <source>
        <dbReference type="Proteomes" id="UP000199399"/>
    </source>
</evidence>
<dbReference type="PANTHER" id="PTHR46732">
    <property type="entry name" value="ATP-DEPENDENT PROTEASE LA (LON) DOMAIN PROTEIN"/>
    <property type="match status" value="1"/>
</dbReference>
<dbReference type="AlphaFoldDB" id="A0A1G7W4N8"/>
<dbReference type="SMART" id="SM00464">
    <property type="entry name" value="LON"/>
    <property type="match status" value="1"/>
</dbReference>
<dbReference type="Pfam" id="PF02190">
    <property type="entry name" value="LON_substr_bdg"/>
    <property type="match status" value="1"/>
</dbReference>
<organism evidence="2 3">
    <name type="scientific">Sulfitobacter delicatus</name>
    <dbReference type="NCBI Taxonomy" id="218672"/>
    <lineage>
        <taxon>Bacteria</taxon>
        <taxon>Pseudomonadati</taxon>
        <taxon>Pseudomonadota</taxon>
        <taxon>Alphaproteobacteria</taxon>
        <taxon>Rhodobacterales</taxon>
        <taxon>Roseobacteraceae</taxon>
        <taxon>Sulfitobacter</taxon>
    </lineage>
</organism>
<evidence type="ECO:0000259" key="1">
    <source>
        <dbReference type="PROSITE" id="PS51787"/>
    </source>
</evidence>
<proteinExistence type="predicted"/>
<keyword evidence="3" id="KW-1185">Reference proteome</keyword>